<dbReference type="Pfam" id="PF05139">
    <property type="entry name" value="Erythro_esteras"/>
    <property type="match status" value="1"/>
</dbReference>
<protein>
    <submittedName>
        <fullName evidence="1">Erythromycin esterase family protein</fullName>
    </submittedName>
</protein>
<dbReference type="InterPro" id="IPR007815">
    <property type="entry name" value="Emycin_Estase"/>
</dbReference>
<keyword evidence="2" id="KW-1185">Reference proteome</keyword>
<sequence length="388" mass="42169">MSQDLRHLSATPGDLLAFGEPAHAEPAFGWIRNELFLGLAGCGFRSIVLETDRVAAFMVDDYVRHGQGDLDTVLRHGFSHGFGQAESNRQLVCRMREYNRCRPAGRRLAFHGFDAPTDLASAPSPLRYLEHARAYLGEELDLAALAGDDERWSRQEAVPNAADSVGATPEASRLRVLADDLLTALHTRAPELIAATSRADWLRARTHLNAGIGLLRYHRTSAEPGEQGARLSRQSAVRDALMARNLLELAEFEARRGPALVFAHNLHLQRNRSSWRLGDLDVSWNGAGSIVAPLLGQRYTFVAGSLGRSDALGLGEPAADTYEGRLQHRDGGWNLVAETAVGPARTRTDLDPGQGYVPLDDATVAGADALLHVPDGAAVAARERVTMR</sequence>
<comment type="caution">
    <text evidence="1">The sequence shown here is derived from an EMBL/GenBank/DDBJ whole genome shotgun (WGS) entry which is preliminary data.</text>
</comment>
<dbReference type="Proteomes" id="UP000635245">
    <property type="component" value="Unassembled WGS sequence"/>
</dbReference>
<dbReference type="EMBL" id="JAENJH010000013">
    <property type="protein sequence ID" value="MBK1789047.1"/>
    <property type="molecule type" value="Genomic_DNA"/>
</dbReference>
<evidence type="ECO:0000313" key="1">
    <source>
        <dbReference type="EMBL" id="MBK1789047.1"/>
    </source>
</evidence>
<name>A0A934QZR1_9PSEU</name>
<organism evidence="1 2">
    <name type="scientific">Prauserella cavernicola</name>
    <dbReference type="NCBI Taxonomy" id="2800127"/>
    <lineage>
        <taxon>Bacteria</taxon>
        <taxon>Bacillati</taxon>
        <taxon>Actinomycetota</taxon>
        <taxon>Actinomycetes</taxon>
        <taxon>Pseudonocardiales</taxon>
        <taxon>Pseudonocardiaceae</taxon>
        <taxon>Prauserella</taxon>
    </lineage>
</organism>
<dbReference type="AlphaFoldDB" id="A0A934QZR1"/>
<gene>
    <name evidence="1" type="ORF">JHE00_32355</name>
</gene>
<dbReference type="CDD" id="cd14728">
    <property type="entry name" value="Ere-like"/>
    <property type="match status" value="1"/>
</dbReference>
<dbReference type="Gene3D" id="3.30.1870.10">
    <property type="entry name" value="EreA-like, domain 2"/>
    <property type="match status" value="1"/>
</dbReference>
<evidence type="ECO:0000313" key="2">
    <source>
        <dbReference type="Proteomes" id="UP000635245"/>
    </source>
</evidence>
<dbReference type="RefSeq" id="WP_200325590.1">
    <property type="nucleotide sequence ID" value="NZ_JAENJH010000013.1"/>
</dbReference>
<reference evidence="1" key="1">
    <citation type="submission" date="2020-12" db="EMBL/GenBank/DDBJ databases">
        <title>Prauserella sp. ASG 168, a novel actinomycete isolated from cave rock.</title>
        <authorList>
            <person name="Suriyachadkun C."/>
        </authorList>
    </citation>
    <scope>NUCLEOTIDE SEQUENCE</scope>
    <source>
        <strain evidence="1">ASG 168</strain>
    </source>
</reference>
<dbReference type="SUPFAM" id="SSF159501">
    <property type="entry name" value="EreA/ChaN-like"/>
    <property type="match status" value="1"/>
</dbReference>
<dbReference type="GO" id="GO:0046677">
    <property type="term" value="P:response to antibiotic"/>
    <property type="evidence" value="ECO:0007669"/>
    <property type="project" value="InterPro"/>
</dbReference>
<proteinExistence type="predicted"/>
<dbReference type="PANTHER" id="PTHR31299">
    <property type="entry name" value="ESTERASE, PUTATIVE (AFU_ORTHOLOGUE AFUA_1G05850)-RELATED"/>
    <property type="match status" value="1"/>
</dbReference>
<dbReference type="InterPro" id="IPR052036">
    <property type="entry name" value="Hydrolase/PRTase-associated"/>
</dbReference>
<accession>A0A934QZR1</accession>
<dbReference type="PANTHER" id="PTHR31299:SF0">
    <property type="entry name" value="ESTERASE, PUTATIVE (AFU_ORTHOLOGUE AFUA_1G05850)-RELATED"/>
    <property type="match status" value="1"/>
</dbReference>